<reference evidence="1 2" key="1">
    <citation type="submission" date="2018-08" db="EMBL/GenBank/DDBJ databases">
        <title>Genomic Encyclopedia of Archaeal and Bacterial Type Strains, Phase II (KMG-II): from individual species to whole genera.</title>
        <authorList>
            <person name="Goeker M."/>
        </authorList>
    </citation>
    <scope>NUCLEOTIDE SEQUENCE [LARGE SCALE GENOMIC DNA]</scope>
    <source>
        <strain evidence="1 2">DSM 45791</strain>
    </source>
</reference>
<evidence type="ECO:0000313" key="1">
    <source>
        <dbReference type="EMBL" id="REH47332.1"/>
    </source>
</evidence>
<name>A0A3E0HLH0_9PSEU</name>
<comment type="caution">
    <text evidence="1">The sequence shown here is derived from an EMBL/GenBank/DDBJ whole genome shotgun (WGS) entry which is preliminary data.</text>
</comment>
<sequence>MAARPEARHAEGRIETHSCMLPVWNVTVTFRSTSRRRVYRNVMHVVSPLPSLPAVQKRITPKGDI</sequence>
<gene>
    <name evidence="1" type="ORF">BCF44_106497</name>
</gene>
<accession>A0A3E0HLH0</accession>
<proteinExistence type="predicted"/>
<protein>
    <submittedName>
        <fullName evidence="1">Uncharacterized protein</fullName>
    </submittedName>
</protein>
<dbReference type="Proteomes" id="UP000256269">
    <property type="component" value="Unassembled WGS sequence"/>
</dbReference>
<organism evidence="1 2">
    <name type="scientific">Kutzneria buriramensis</name>
    <dbReference type="NCBI Taxonomy" id="1045776"/>
    <lineage>
        <taxon>Bacteria</taxon>
        <taxon>Bacillati</taxon>
        <taxon>Actinomycetota</taxon>
        <taxon>Actinomycetes</taxon>
        <taxon>Pseudonocardiales</taxon>
        <taxon>Pseudonocardiaceae</taxon>
        <taxon>Kutzneria</taxon>
    </lineage>
</organism>
<keyword evidence="2" id="KW-1185">Reference proteome</keyword>
<evidence type="ECO:0000313" key="2">
    <source>
        <dbReference type="Proteomes" id="UP000256269"/>
    </source>
</evidence>
<dbReference type="EMBL" id="QUNO01000006">
    <property type="protein sequence ID" value="REH47332.1"/>
    <property type="molecule type" value="Genomic_DNA"/>
</dbReference>
<dbReference type="AlphaFoldDB" id="A0A3E0HLH0"/>